<reference evidence="3" key="2">
    <citation type="submission" date="2025-08" db="UniProtKB">
        <authorList>
            <consortium name="RefSeq"/>
        </authorList>
    </citation>
    <scope>IDENTIFICATION</scope>
    <source>
        <strain evidence="3">S238N-H82</strain>
        <tissue evidence="3">Testes</tissue>
    </source>
</reference>
<reference evidence="2" key="1">
    <citation type="journal article" date="2020" name="Nat. Ecol. Evol.">
        <title>Deeply conserved synteny resolves early events in vertebrate evolution.</title>
        <authorList>
            <person name="Simakov O."/>
            <person name="Marletaz F."/>
            <person name="Yue J.X."/>
            <person name="O'Connell B."/>
            <person name="Jenkins J."/>
            <person name="Brandt A."/>
            <person name="Calef R."/>
            <person name="Tung C.H."/>
            <person name="Huang T.K."/>
            <person name="Schmutz J."/>
            <person name="Satoh N."/>
            <person name="Yu J.K."/>
            <person name="Putnam N.H."/>
            <person name="Green R.E."/>
            <person name="Rokhsar D.S."/>
        </authorList>
    </citation>
    <scope>NUCLEOTIDE SEQUENCE [LARGE SCALE GENOMIC DNA]</scope>
    <source>
        <strain evidence="2">S238N-H82</strain>
    </source>
</reference>
<dbReference type="GeneID" id="118431561"/>
<dbReference type="AlphaFoldDB" id="A0A9J7MGC3"/>
<keyword evidence="1" id="KW-1133">Transmembrane helix</keyword>
<keyword evidence="1" id="KW-0472">Membrane</keyword>
<evidence type="ECO:0000256" key="1">
    <source>
        <dbReference type="SAM" id="Phobius"/>
    </source>
</evidence>
<evidence type="ECO:0000313" key="2">
    <source>
        <dbReference type="Proteomes" id="UP000001554"/>
    </source>
</evidence>
<protein>
    <submittedName>
        <fullName evidence="3">Uncharacterized protein LOC118431561</fullName>
    </submittedName>
</protein>
<dbReference type="RefSeq" id="XP_035698695.1">
    <property type="nucleotide sequence ID" value="XM_035842802.1"/>
</dbReference>
<proteinExistence type="predicted"/>
<dbReference type="Proteomes" id="UP000001554">
    <property type="component" value="Chromosome 15"/>
</dbReference>
<gene>
    <name evidence="3" type="primary">LOC118431561</name>
</gene>
<accession>A0A9J7MGC3</accession>
<keyword evidence="1" id="KW-0812">Transmembrane</keyword>
<evidence type="ECO:0000313" key="3">
    <source>
        <dbReference type="RefSeq" id="XP_035698695.1"/>
    </source>
</evidence>
<dbReference type="KEGG" id="bfo:118431561"/>
<feature type="transmembrane region" description="Helical" evidence="1">
    <location>
        <begin position="171"/>
        <end position="200"/>
    </location>
</feature>
<name>A0A9J7MGC3_BRAFL</name>
<sequence>MTTNQQTSQTIDCFRCGALLSYNATGDITASATGDKSCLTITNNRTSTVPIVSCPTQCYTNIRTLMGYAYYIERGCWHHLNPDTCASVEDNSCNGILKTGTCFKCCNSSTDTQIRKVGQNAFSIERGCWDNNDDKDGAANCDAKVDDGCNGVLKTGTCFQCCNTDWCNKNFILLAGVNNGISGSHVMSAMTILLVAMAMIL</sequence>
<organism evidence="2 3">
    <name type="scientific">Branchiostoma floridae</name>
    <name type="common">Florida lancelet</name>
    <name type="synonym">Amphioxus</name>
    <dbReference type="NCBI Taxonomy" id="7739"/>
    <lineage>
        <taxon>Eukaryota</taxon>
        <taxon>Metazoa</taxon>
        <taxon>Chordata</taxon>
        <taxon>Cephalochordata</taxon>
        <taxon>Leptocardii</taxon>
        <taxon>Amphioxiformes</taxon>
        <taxon>Branchiostomatidae</taxon>
        <taxon>Branchiostoma</taxon>
    </lineage>
</organism>
<keyword evidence="2" id="KW-1185">Reference proteome</keyword>